<dbReference type="Proteomes" id="UP000596742">
    <property type="component" value="Unassembled WGS sequence"/>
</dbReference>
<feature type="compositionally biased region" description="Polar residues" evidence="1">
    <location>
        <begin position="86"/>
        <end position="101"/>
    </location>
</feature>
<comment type="caution">
    <text evidence="2">The sequence shown here is derived from an EMBL/GenBank/DDBJ whole genome shotgun (WGS) entry which is preliminary data.</text>
</comment>
<feature type="region of interest" description="Disordered" evidence="1">
    <location>
        <begin position="55"/>
        <end position="101"/>
    </location>
</feature>
<organism evidence="2 3">
    <name type="scientific">Mytilus galloprovincialis</name>
    <name type="common">Mediterranean mussel</name>
    <dbReference type="NCBI Taxonomy" id="29158"/>
    <lineage>
        <taxon>Eukaryota</taxon>
        <taxon>Metazoa</taxon>
        <taxon>Spiralia</taxon>
        <taxon>Lophotrochozoa</taxon>
        <taxon>Mollusca</taxon>
        <taxon>Bivalvia</taxon>
        <taxon>Autobranchia</taxon>
        <taxon>Pteriomorphia</taxon>
        <taxon>Mytilida</taxon>
        <taxon>Mytiloidea</taxon>
        <taxon>Mytilidae</taxon>
        <taxon>Mytilinae</taxon>
        <taxon>Mytilus</taxon>
    </lineage>
</organism>
<evidence type="ECO:0000313" key="2">
    <source>
        <dbReference type="EMBL" id="VDI23031.1"/>
    </source>
</evidence>
<dbReference type="AlphaFoldDB" id="A0A8B6DS97"/>
<protein>
    <submittedName>
        <fullName evidence="2">Uncharacterized protein</fullName>
    </submittedName>
</protein>
<feature type="compositionally biased region" description="Polar residues" evidence="1">
    <location>
        <begin position="69"/>
        <end position="78"/>
    </location>
</feature>
<evidence type="ECO:0000313" key="3">
    <source>
        <dbReference type="Proteomes" id="UP000596742"/>
    </source>
</evidence>
<keyword evidence="3" id="KW-1185">Reference proteome</keyword>
<sequence>MLQRHSPNKDKYNLLENVHIRTIRKKRRTTSPVGKKDRECGTKTSLKRRTVLDGKEWSGKHKRWDTLGNKDQQQNAEISSVGGVQKPSSRSRPVANQNSNTDLKHLSQVANYIVNQGLENVVSGNGGVYRWVTLGPPSPNLTEGRPTPANRRGTHNWSIENTSVFPGHSPW</sequence>
<gene>
    <name evidence="2" type="ORF">MGAL_10B004748</name>
</gene>
<proteinExistence type="predicted"/>
<name>A0A8B6DS97_MYTGA</name>
<feature type="region of interest" description="Disordered" evidence="1">
    <location>
        <begin position="138"/>
        <end position="171"/>
    </location>
</feature>
<evidence type="ECO:0000256" key="1">
    <source>
        <dbReference type="SAM" id="MobiDB-lite"/>
    </source>
</evidence>
<dbReference type="EMBL" id="UYJE01003876">
    <property type="protein sequence ID" value="VDI23031.1"/>
    <property type="molecule type" value="Genomic_DNA"/>
</dbReference>
<reference evidence="2" key="1">
    <citation type="submission" date="2018-11" db="EMBL/GenBank/DDBJ databases">
        <authorList>
            <person name="Alioto T."/>
            <person name="Alioto T."/>
        </authorList>
    </citation>
    <scope>NUCLEOTIDE SEQUENCE</scope>
</reference>
<feature type="compositionally biased region" description="Polar residues" evidence="1">
    <location>
        <begin position="155"/>
        <end position="164"/>
    </location>
</feature>
<accession>A0A8B6DS97</accession>